<sequence>MSERKNFGAQPFLFPQPVLIIGTYDENGKANAMNAAWGGIVGRDEIIIDLSHHKTTDNIMANRAFTVSAGDAEHMAACDYVGLVSGEKEPHKMEKAGFTTTKSAFVNAPVIHELPVTLECELVKVIDGSKYLGRIVNVSADQRVLGEDGEISLEKFSPITFDTVHRGYYKLGERVGSAFQDGAQLK</sequence>
<protein>
    <submittedName>
        <fullName evidence="5">Flavin reductase family protein</fullName>
    </submittedName>
</protein>
<dbReference type="GO" id="GO:0010181">
    <property type="term" value="F:FMN binding"/>
    <property type="evidence" value="ECO:0007669"/>
    <property type="project" value="InterPro"/>
</dbReference>
<dbReference type="Proteomes" id="UP000824169">
    <property type="component" value="Unassembled WGS sequence"/>
</dbReference>
<dbReference type="EMBL" id="DVOO01000013">
    <property type="protein sequence ID" value="HIV25050.1"/>
    <property type="molecule type" value="Genomic_DNA"/>
</dbReference>
<keyword evidence="2" id="KW-0285">Flavoprotein</keyword>
<dbReference type="Gene3D" id="2.30.110.10">
    <property type="entry name" value="Electron Transport, Fmn-binding Protein, Chain A"/>
    <property type="match status" value="1"/>
</dbReference>
<comment type="caution">
    <text evidence="5">The sequence shown here is derived from an EMBL/GenBank/DDBJ whole genome shotgun (WGS) entry which is preliminary data.</text>
</comment>
<dbReference type="InterPro" id="IPR012349">
    <property type="entry name" value="Split_barrel_FMN-bd"/>
</dbReference>
<comment type="cofactor">
    <cofactor evidence="1">
        <name>FMN</name>
        <dbReference type="ChEBI" id="CHEBI:58210"/>
    </cofactor>
</comment>
<reference evidence="5" key="1">
    <citation type="submission" date="2020-10" db="EMBL/GenBank/DDBJ databases">
        <authorList>
            <person name="Gilroy R."/>
        </authorList>
    </citation>
    <scope>NUCLEOTIDE SEQUENCE</scope>
    <source>
        <strain evidence="5">CHK188-20938</strain>
    </source>
</reference>
<comment type="similarity">
    <text evidence="3">Belongs to the flavoredoxin family.</text>
</comment>
<evidence type="ECO:0000256" key="2">
    <source>
        <dbReference type="ARBA" id="ARBA00022630"/>
    </source>
</evidence>
<dbReference type="SMART" id="SM00903">
    <property type="entry name" value="Flavin_Reduct"/>
    <property type="match status" value="1"/>
</dbReference>
<dbReference type="PANTHER" id="PTHR43567">
    <property type="entry name" value="FLAVOREDOXIN-RELATED-RELATED"/>
    <property type="match status" value="1"/>
</dbReference>
<dbReference type="InterPro" id="IPR002563">
    <property type="entry name" value="Flavin_Rdtase-like_dom"/>
</dbReference>
<dbReference type="Pfam" id="PF01613">
    <property type="entry name" value="Flavin_Reduct"/>
    <property type="match status" value="1"/>
</dbReference>
<organism evidence="5 6">
    <name type="scientific">Candidatus Scatomonas pullistercoris</name>
    <dbReference type="NCBI Taxonomy" id="2840920"/>
    <lineage>
        <taxon>Bacteria</taxon>
        <taxon>Bacillati</taxon>
        <taxon>Bacillota</taxon>
        <taxon>Clostridia</taxon>
        <taxon>Lachnospirales</taxon>
        <taxon>Lachnospiraceae</taxon>
        <taxon>Lachnospiraceae incertae sedis</taxon>
        <taxon>Candidatus Scatomonas</taxon>
    </lineage>
</organism>
<accession>A0A9D1P216</accession>
<name>A0A9D1P216_9FIRM</name>
<dbReference type="AlphaFoldDB" id="A0A9D1P216"/>
<gene>
    <name evidence="5" type="ORF">IAB71_04560</name>
</gene>
<reference evidence="5" key="2">
    <citation type="journal article" date="2021" name="PeerJ">
        <title>Extensive microbial diversity within the chicken gut microbiome revealed by metagenomics and culture.</title>
        <authorList>
            <person name="Gilroy R."/>
            <person name="Ravi A."/>
            <person name="Getino M."/>
            <person name="Pursley I."/>
            <person name="Horton D.L."/>
            <person name="Alikhan N.F."/>
            <person name="Baker D."/>
            <person name="Gharbi K."/>
            <person name="Hall N."/>
            <person name="Watson M."/>
            <person name="Adriaenssens E.M."/>
            <person name="Foster-Nyarko E."/>
            <person name="Jarju S."/>
            <person name="Secka A."/>
            <person name="Antonio M."/>
            <person name="Oren A."/>
            <person name="Chaudhuri R.R."/>
            <person name="La Ragione R."/>
            <person name="Hildebrand F."/>
            <person name="Pallen M.J."/>
        </authorList>
    </citation>
    <scope>NUCLEOTIDE SEQUENCE</scope>
    <source>
        <strain evidence="5">CHK188-20938</strain>
    </source>
</reference>
<dbReference type="PANTHER" id="PTHR43567:SF1">
    <property type="entry name" value="FLAVOREDOXIN"/>
    <property type="match status" value="1"/>
</dbReference>
<evidence type="ECO:0000256" key="3">
    <source>
        <dbReference type="ARBA" id="ARBA00038054"/>
    </source>
</evidence>
<evidence type="ECO:0000259" key="4">
    <source>
        <dbReference type="SMART" id="SM00903"/>
    </source>
</evidence>
<dbReference type="SUPFAM" id="SSF50475">
    <property type="entry name" value="FMN-binding split barrel"/>
    <property type="match status" value="1"/>
</dbReference>
<dbReference type="InterPro" id="IPR052174">
    <property type="entry name" value="Flavoredoxin"/>
</dbReference>
<evidence type="ECO:0000313" key="5">
    <source>
        <dbReference type="EMBL" id="HIV25050.1"/>
    </source>
</evidence>
<dbReference type="GO" id="GO:0016646">
    <property type="term" value="F:oxidoreductase activity, acting on the CH-NH group of donors, NAD or NADP as acceptor"/>
    <property type="evidence" value="ECO:0007669"/>
    <property type="project" value="UniProtKB-ARBA"/>
</dbReference>
<feature type="domain" description="Flavin reductase like" evidence="4">
    <location>
        <begin position="12"/>
        <end position="150"/>
    </location>
</feature>
<evidence type="ECO:0000256" key="1">
    <source>
        <dbReference type="ARBA" id="ARBA00001917"/>
    </source>
</evidence>
<evidence type="ECO:0000313" key="6">
    <source>
        <dbReference type="Proteomes" id="UP000824169"/>
    </source>
</evidence>
<proteinExistence type="inferred from homology"/>